<accession>A0A250JAL4</accession>
<name>A0A250JAL4_9BACT</name>
<sequence>MTPATQLSARWNGLLPRESLERLDATEFLIRCRQGTAARDVLERFLVQQYHYSRHFTRYLCALLANLTSETDRFALTENLFEEMGLGDMGEVPHSQIYRRMLDAFGLDPSAWPPLAETTALVRNMLRLCSDSDPLVGLGALCLGAEAIVPHVYQQILTGLLSAGFPERDLTFFPMHIEGDDDHALTMKHIIERELAERPGKRDVLRAAAEEIIEARRAFFAALSASEEQSAGASRRASGAF</sequence>
<dbReference type="KEGG" id="cfus:CYFUS_006417"/>
<dbReference type="SMART" id="SM01236">
    <property type="entry name" value="Haem_oxygenase_2"/>
    <property type="match status" value="1"/>
</dbReference>
<dbReference type="Proteomes" id="UP000217257">
    <property type="component" value="Chromosome"/>
</dbReference>
<dbReference type="Pfam" id="PF14518">
    <property type="entry name" value="Haem_oxygenas_2"/>
    <property type="match status" value="1"/>
</dbReference>
<dbReference type="PANTHER" id="PTHR40279:SF3">
    <property type="entry name" value="4-AMINOBENZOATE SYNTHASE"/>
    <property type="match status" value="1"/>
</dbReference>
<protein>
    <recommendedName>
        <fullName evidence="4">Iron-containing redox enzyme family protein</fullName>
    </recommendedName>
</protein>
<dbReference type="AlphaFoldDB" id="A0A250JAL4"/>
<evidence type="ECO:0000313" key="2">
    <source>
        <dbReference type="EMBL" id="ATB40955.1"/>
    </source>
</evidence>
<dbReference type="PANTHER" id="PTHR40279">
    <property type="entry name" value="PQQC-LIKE PROTEIN"/>
    <property type="match status" value="1"/>
</dbReference>
<dbReference type="InterPro" id="IPR016084">
    <property type="entry name" value="Haem_Oase-like_multi-hlx"/>
</dbReference>
<evidence type="ECO:0000256" key="1">
    <source>
        <dbReference type="ARBA" id="ARBA00023002"/>
    </source>
</evidence>
<dbReference type="EMBL" id="CP022098">
    <property type="protein sequence ID" value="ATB40955.1"/>
    <property type="molecule type" value="Genomic_DNA"/>
</dbReference>
<reference evidence="2 3" key="1">
    <citation type="submission" date="2017-06" db="EMBL/GenBank/DDBJ databases">
        <title>Sequencing and comparative analysis of myxobacterial genomes.</title>
        <authorList>
            <person name="Rupp O."/>
            <person name="Goesmann A."/>
            <person name="Sogaard-Andersen L."/>
        </authorList>
    </citation>
    <scope>NUCLEOTIDE SEQUENCE [LARGE SCALE GENOMIC DNA]</scope>
    <source>
        <strain evidence="2 3">DSM 52655</strain>
    </source>
</reference>
<proteinExistence type="predicted"/>
<evidence type="ECO:0008006" key="4">
    <source>
        <dbReference type="Google" id="ProtNLM"/>
    </source>
</evidence>
<gene>
    <name evidence="2" type="ORF">CYFUS_006417</name>
</gene>
<dbReference type="Gene3D" id="1.20.910.10">
    <property type="entry name" value="Heme oxygenase-like"/>
    <property type="match status" value="1"/>
</dbReference>
<dbReference type="InterPro" id="IPR039068">
    <property type="entry name" value="PqqC-like"/>
</dbReference>
<organism evidence="2 3">
    <name type="scientific">Cystobacter fuscus</name>
    <dbReference type="NCBI Taxonomy" id="43"/>
    <lineage>
        <taxon>Bacteria</taxon>
        <taxon>Pseudomonadati</taxon>
        <taxon>Myxococcota</taxon>
        <taxon>Myxococcia</taxon>
        <taxon>Myxococcales</taxon>
        <taxon>Cystobacterineae</taxon>
        <taxon>Archangiaceae</taxon>
        <taxon>Cystobacter</taxon>
    </lineage>
</organism>
<keyword evidence="1" id="KW-0560">Oxidoreductase</keyword>
<dbReference type="GO" id="GO:0016491">
    <property type="term" value="F:oxidoreductase activity"/>
    <property type="evidence" value="ECO:0007669"/>
    <property type="project" value="UniProtKB-KW"/>
</dbReference>
<dbReference type="RefSeq" id="WP_095988745.1">
    <property type="nucleotide sequence ID" value="NZ_CP022098.1"/>
</dbReference>
<dbReference type="SUPFAM" id="SSF48613">
    <property type="entry name" value="Heme oxygenase-like"/>
    <property type="match status" value="1"/>
</dbReference>
<evidence type="ECO:0000313" key="3">
    <source>
        <dbReference type="Proteomes" id="UP000217257"/>
    </source>
</evidence>